<protein>
    <submittedName>
        <fullName evidence="2">Uncharacterized protein</fullName>
    </submittedName>
</protein>
<accession>A0A0A0JV37</accession>
<organism evidence="2 3">
    <name type="scientific">Knoellia aerolata DSM 18566</name>
    <dbReference type="NCBI Taxonomy" id="1385519"/>
    <lineage>
        <taxon>Bacteria</taxon>
        <taxon>Bacillati</taxon>
        <taxon>Actinomycetota</taxon>
        <taxon>Actinomycetes</taxon>
        <taxon>Micrococcales</taxon>
        <taxon>Intrasporangiaceae</taxon>
        <taxon>Knoellia</taxon>
    </lineage>
</organism>
<dbReference type="RefSeq" id="WP_052112864.1">
    <property type="nucleotide sequence ID" value="NZ_AVPL01000026.1"/>
</dbReference>
<dbReference type="EMBL" id="AVPL01000026">
    <property type="protein sequence ID" value="KGN41008.1"/>
    <property type="molecule type" value="Genomic_DNA"/>
</dbReference>
<sequence>MNTTTAADLEAGLRRWAAGSYPDEAAVELLIRTGWTRRAGFINDCIHPLEGRAGSWIDWERVEQIIVGERDSPVLAASSGELRVLRVAHSLAYGLLAGTVTGLDRAHLDLVLAAIAHAGGSHQHNGPLTPDPDGRWTNPETSQRMSLPVLGSVHPWQVNQTRPS</sequence>
<dbReference type="eggNOG" id="ENOG5033HE1">
    <property type="taxonomic scope" value="Bacteria"/>
</dbReference>
<feature type="region of interest" description="Disordered" evidence="1">
    <location>
        <begin position="120"/>
        <end position="144"/>
    </location>
</feature>
<dbReference type="STRING" id="1385519.N801_10010"/>
<evidence type="ECO:0000313" key="2">
    <source>
        <dbReference type="EMBL" id="KGN41008.1"/>
    </source>
</evidence>
<reference evidence="2 3" key="1">
    <citation type="submission" date="2013-08" db="EMBL/GenBank/DDBJ databases">
        <title>The genome sequence of Knoellia aerolata.</title>
        <authorList>
            <person name="Zhu W."/>
            <person name="Wang G."/>
        </authorList>
    </citation>
    <scope>NUCLEOTIDE SEQUENCE [LARGE SCALE GENOMIC DNA]</scope>
    <source>
        <strain evidence="2 3">DSM 18566</strain>
    </source>
</reference>
<keyword evidence="3" id="KW-1185">Reference proteome</keyword>
<proteinExistence type="predicted"/>
<dbReference type="Proteomes" id="UP000030013">
    <property type="component" value="Unassembled WGS sequence"/>
</dbReference>
<evidence type="ECO:0000256" key="1">
    <source>
        <dbReference type="SAM" id="MobiDB-lite"/>
    </source>
</evidence>
<comment type="caution">
    <text evidence="2">The sequence shown here is derived from an EMBL/GenBank/DDBJ whole genome shotgun (WGS) entry which is preliminary data.</text>
</comment>
<gene>
    <name evidence="2" type="ORF">N801_10010</name>
</gene>
<name>A0A0A0JV37_9MICO</name>
<dbReference type="OrthoDB" id="3532716at2"/>
<dbReference type="AlphaFoldDB" id="A0A0A0JV37"/>
<evidence type="ECO:0000313" key="3">
    <source>
        <dbReference type="Proteomes" id="UP000030013"/>
    </source>
</evidence>